<dbReference type="AlphaFoldDB" id="A0A1B6K9T9"/>
<feature type="transmembrane region" description="Helical" evidence="3">
    <location>
        <begin position="80"/>
        <end position="100"/>
    </location>
</feature>
<evidence type="ECO:0000256" key="1">
    <source>
        <dbReference type="ARBA" id="ARBA00007584"/>
    </source>
</evidence>
<dbReference type="EMBL" id="GEBQ01031758">
    <property type="protein sequence ID" value="JAT08219.1"/>
    <property type="molecule type" value="Transcribed_RNA"/>
</dbReference>
<keyword evidence="3" id="KW-0472">Membrane</keyword>
<dbReference type="InterPro" id="IPR010754">
    <property type="entry name" value="OPA3-like"/>
</dbReference>
<evidence type="ECO:0000256" key="2">
    <source>
        <dbReference type="ARBA" id="ARBA00023054"/>
    </source>
</evidence>
<dbReference type="GO" id="GO:0019216">
    <property type="term" value="P:regulation of lipid metabolic process"/>
    <property type="evidence" value="ECO:0007669"/>
    <property type="project" value="TreeGrafter"/>
</dbReference>
<evidence type="ECO:0008006" key="5">
    <source>
        <dbReference type="Google" id="ProtNLM"/>
    </source>
</evidence>
<evidence type="ECO:0000256" key="3">
    <source>
        <dbReference type="SAM" id="Phobius"/>
    </source>
</evidence>
<name>A0A1B6K9T9_9HEMI</name>
<dbReference type="PANTHER" id="PTHR12499">
    <property type="entry name" value="OPTIC ATROPHY 3 PROTEIN OPA3"/>
    <property type="match status" value="1"/>
</dbReference>
<keyword evidence="3" id="KW-0812">Transmembrane</keyword>
<accession>A0A1B6K9T9</accession>
<dbReference type="PANTHER" id="PTHR12499:SF0">
    <property type="entry name" value="OPTIC ATROPHY 3 PROTEIN"/>
    <property type="match status" value="1"/>
</dbReference>
<organism evidence="4">
    <name type="scientific">Graphocephala atropunctata</name>
    <dbReference type="NCBI Taxonomy" id="36148"/>
    <lineage>
        <taxon>Eukaryota</taxon>
        <taxon>Metazoa</taxon>
        <taxon>Ecdysozoa</taxon>
        <taxon>Arthropoda</taxon>
        <taxon>Hexapoda</taxon>
        <taxon>Insecta</taxon>
        <taxon>Pterygota</taxon>
        <taxon>Neoptera</taxon>
        <taxon>Paraneoptera</taxon>
        <taxon>Hemiptera</taxon>
        <taxon>Auchenorrhyncha</taxon>
        <taxon>Membracoidea</taxon>
        <taxon>Cicadellidae</taxon>
        <taxon>Cicadellinae</taxon>
        <taxon>Cicadellini</taxon>
        <taxon>Graphocephala</taxon>
    </lineage>
</organism>
<reference evidence="4" key="1">
    <citation type="submission" date="2015-11" db="EMBL/GenBank/DDBJ databases">
        <title>De novo transcriptome assembly of four potential Pierce s Disease insect vectors from Arizona vineyards.</title>
        <authorList>
            <person name="Tassone E.E."/>
        </authorList>
    </citation>
    <scope>NUCLEOTIDE SEQUENCE</scope>
</reference>
<protein>
    <recommendedName>
        <fullName evidence="5">OPA3-like protein CG13603</fullName>
    </recommendedName>
</protein>
<keyword evidence="2" id="KW-0175">Coiled coil</keyword>
<dbReference type="Pfam" id="PF07047">
    <property type="entry name" value="OPA3"/>
    <property type="match status" value="1"/>
</dbReference>
<keyword evidence="3" id="KW-1133">Transmembrane helix</keyword>
<comment type="similarity">
    <text evidence="1">Belongs to the OPA3 family.</text>
</comment>
<gene>
    <name evidence="4" type="ORF">g.39844</name>
</gene>
<evidence type="ECO:0000313" key="4">
    <source>
        <dbReference type="EMBL" id="JAT08219.1"/>
    </source>
</evidence>
<proteinExistence type="inferred from homology"/>
<sequence length="231" mass="26363">MVIGAFPVAKLGALLIRQISKPLANAIAKNAKQHPWFSRVVCMPPAQLYNWCEVRMKMWVMNLGKPVNIPKLNEAMAIELGASLLGEAIIFLIAAGLLLAEYTRQVRKETAKEAARQEEMSNIQYTIQELYFQGERQETQIRELLRSISDLEGRVVKVPWKGKQPAEVPEIKPLDESDSLQDIRFYHRDGFGTPLKMAYSWPERRGMIFTAVAYLSKDVFRNTSEYDDSEV</sequence>
<dbReference type="GO" id="GO:0005739">
    <property type="term" value="C:mitochondrion"/>
    <property type="evidence" value="ECO:0007669"/>
    <property type="project" value="TreeGrafter"/>
</dbReference>